<keyword evidence="1 2" id="KW-0539">Nucleus</keyword>
<dbReference type="EMBL" id="KZ155791">
    <property type="protein sequence ID" value="OUS45085.1"/>
    <property type="molecule type" value="Genomic_DNA"/>
</dbReference>
<accession>A0A1Y5IDN1</accession>
<keyword evidence="4" id="KW-0472">Membrane</keyword>
<feature type="region of interest" description="Disordered" evidence="3">
    <location>
        <begin position="153"/>
        <end position="204"/>
    </location>
</feature>
<evidence type="ECO:0000259" key="5">
    <source>
        <dbReference type="PROSITE" id="PS50071"/>
    </source>
</evidence>
<name>A0A1Y5IDN1_OSTTA</name>
<feature type="DNA-binding region" description="Homeobox" evidence="1">
    <location>
        <begin position="5"/>
        <end position="64"/>
    </location>
</feature>
<dbReference type="PROSITE" id="PS50071">
    <property type="entry name" value="HOMEOBOX_2"/>
    <property type="match status" value="1"/>
</dbReference>
<reference evidence="6" key="1">
    <citation type="submission" date="2017-04" db="EMBL/GenBank/DDBJ databases">
        <title>Population genomics of picophytoplankton unveils novel chromosome hypervariability.</title>
        <authorList>
            <consortium name="DOE Joint Genome Institute"/>
            <person name="Blanc-Mathieu R."/>
            <person name="Krasovec M."/>
            <person name="Hebrard M."/>
            <person name="Yau S."/>
            <person name="Desgranges E."/>
            <person name="Martin J."/>
            <person name="Schackwitz W."/>
            <person name="Kuo A."/>
            <person name="Salin G."/>
            <person name="Donnadieu C."/>
            <person name="Desdevises Y."/>
            <person name="Sanchez-Ferandin S."/>
            <person name="Moreau H."/>
            <person name="Rivals E."/>
            <person name="Grigoriev I.V."/>
            <person name="Grimsley N."/>
            <person name="Eyre-Walker A."/>
            <person name="Piganeau G."/>
        </authorList>
    </citation>
    <scope>NUCLEOTIDE SEQUENCE [LARGE SCALE GENOMIC DNA]</scope>
    <source>
        <strain evidence="6">RCC 1115</strain>
    </source>
</reference>
<gene>
    <name evidence="6" type="ORF">BE221DRAFT_77477</name>
</gene>
<evidence type="ECO:0000256" key="3">
    <source>
        <dbReference type="SAM" id="MobiDB-lite"/>
    </source>
</evidence>
<keyword evidence="1 2" id="KW-0371">Homeobox</keyword>
<sequence>MTRARRLQSAGVDERGLEVLRGVYELERRPDAATRRRLARQIGAREEAVNAWFRSRRAEGKRRRARRALCVVALLVLAAGGVFLAIHVARQTMFARRRMQTLGRRYKWLTRSGLPRPYASGRNRAVARKPLTYERERVINAAGKEEVRQVIYTKDNPKASPITRTTEETPRQKLERLRYDAAKRSNKGRIKAQPQPNRVRQSNT</sequence>
<dbReference type="CDD" id="cd00086">
    <property type="entry name" value="homeodomain"/>
    <property type="match status" value="1"/>
</dbReference>
<keyword evidence="4" id="KW-1133">Transmembrane helix</keyword>
<dbReference type="SUPFAM" id="SSF46689">
    <property type="entry name" value="Homeodomain-like"/>
    <property type="match status" value="1"/>
</dbReference>
<dbReference type="AlphaFoldDB" id="A0A1Y5IDN1"/>
<evidence type="ECO:0000256" key="2">
    <source>
        <dbReference type="RuleBase" id="RU000682"/>
    </source>
</evidence>
<feature type="transmembrane region" description="Helical" evidence="4">
    <location>
        <begin position="68"/>
        <end position="89"/>
    </location>
</feature>
<dbReference type="GO" id="GO:0003677">
    <property type="term" value="F:DNA binding"/>
    <property type="evidence" value="ECO:0007669"/>
    <property type="project" value="UniProtKB-UniRule"/>
</dbReference>
<dbReference type="InterPro" id="IPR009057">
    <property type="entry name" value="Homeodomain-like_sf"/>
</dbReference>
<feature type="compositionally biased region" description="Basic and acidic residues" evidence="3">
    <location>
        <begin position="165"/>
        <end position="183"/>
    </location>
</feature>
<dbReference type="SMART" id="SM00389">
    <property type="entry name" value="HOX"/>
    <property type="match status" value="1"/>
</dbReference>
<feature type="domain" description="Homeobox" evidence="5">
    <location>
        <begin position="3"/>
        <end position="63"/>
    </location>
</feature>
<dbReference type="Pfam" id="PF00046">
    <property type="entry name" value="Homeodomain"/>
    <property type="match status" value="1"/>
</dbReference>
<comment type="subcellular location">
    <subcellularLocation>
        <location evidence="1 2">Nucleus</location>
    </subcellularLocation>
</comment>
<keyword evidence="4" id="KW-0812">Transmembrane</keyword>
<protein>
    <recommendedName>
        <fullName evidence="5">Homeobox domain-containing protein</fullName>
    </recommendedName>
</protein>
<dbReference type="Proteomes" id="UP000195557">
    <property type="component" value="Unassembled WGS sequence"/>
</dbReference>
<keyword evidence="1 2" id="KW-0238">DNA-binding</keyword>
<evidence type="ECO:0000256" key="1">
    <source>
        <dbReference type="PROSITE-ProRule" id="PRU00108"/>
    </source>
</evidence>
<dbReference type="GO" id="GO:0005634">
    <property type="term" value="C:nucleus"/>
    <property type="evidence" value="ECO:0007669"/>
    <property type="project" value="UniProtKB-SubCell"/>
</dbReference>
<dbReference type="Gene3D" id="1.10.10.60">
    <property type="entry name" value="Homeodomain-like"/>
    <property type="match status" value="1"/>
</dbReference>
<feature type="compositionally biased region" description="Polar residues" evidence="3">
    <location>
        <begin position="194"/>
        <end position="204"/>
    </location>
</feature>
<organism evidence="6">
    <name type="scientific">Ostreococcus tauri</name>
    <name type="common">Marine green alga</name>
    <dbReference type="NCBI Taxonomy" id="70448"/>
    <lineage>
        <taxon>Eukaryota</taxon>
        <taxon>Viridiplantae</taxon>
        <taxon>Chlorophyta</taxon>
        <taxon>Mamiellophyceae</taxon>
        <taxon>Mamiellales</taxon>
        <taxon>Bathycoccaceae</taxon>
        <taxon>Ostreococcus</taxon>
    </lineage>
</organism>
<dbReference type="InterPro" id="IPR001356">
    <property type="entry name" value="HD"/>
</dbReference>
<evidence type="ECO:0000313" key="6">
    <source>
        <dbReference type="EMBL" id="OUS45085.1"/>
    </source>
</evidence>
<proteinExistence type="predicted"/>
<evidence type="ECO:0000256" key="4">
    <source>
        <dbReference type="SAM" id="Phobius"/>
    </source>
</evidence>